<comment type="subunit">
    <text evidence="4 7">Homododecamer.</text>
</comment>
<dbReference type="NCBIfam" id="NF003805">
    <property type="entry name" value="PRK05395.1-2"/>
    <property type="match status" value="1"/>
</dbReference>
<dbReference type="PROSITE" id="PS01029">
    <property type="entry name" value="DEHYDROQUINASE_II"/>
    <property type="match status" value="1"/>
</dbReference>
<dbReference type="UniPathway" id="UPA00053">
    <property type="reaction ID" value="UER00086"/>
</dbReference>
<dbReference type="Proteomes" id="UP000199708">
    <property type="component" value="Unassembled WGS sequence"/>
</dbReference>
<comment type="function">
    <text evidence="7">Catalyzes a trans-dehydration via an enolate intermediate.</text>
</comment>
<keyword evidence="7" id="KW-0057">Aromatic amino acid biosynthesis</keyword>
<dbReference type="PANTHER" id="PTHR21272:SF3">
    <property type="entry name" value="CATABOLIC 3-DEHYDROQUINASE"/>
    <property type="match status" value="1"/>
</dbReference>
<evidence type="ECO:0000313" key="12">
    <source>
        <dbReference type="Proteomes" id="UP000199708"/>
    </source>
</evidence>
<dbReference type="InterPro" id="IPR001874">
    <property type="entry name" value="DHquinase_II"/>
</dbReference>
<feature type="active site" description="Proton donor" evidence="7 8">
    <location>
        <position position="99"/>
    </location>
</feature>
<dbReference type="GO" id="GO:0003855">
    <property type="term" value="F:3-dehydroquinate dehydratase activity"/>
    <property type="evidence" value="ECO:0007669"/>
    <property type="project" value="UniProtKB-UniRule"/>
</dbReference>
<feature type="binding site" evidence="7 9">
    <location>
        <position position="110"/>
    </location>
    <ligand>
        <name>substrate</name>
    </ligand>
</feature>
<name>A0A1G7RV22_9LACT</name>
<dbReference type="Gene3D" id="3.40.50.9100">
    <property type="entry name" value="Dehydroquinase, class II"/>
    <property type="match status" value="1"/>
</dbReference>
<sequence length="152" mass="16945">MRLLVLNGPNLNLLGIRQPEIYGHTSYTDLVNLLNDWSKKHKVSLDVFQSNHEGELVDKIQAAYQKIDGIIINPAAYTHTSIAIRDALAAVAIPFVEVHLSAISQRENYRHISYVQDLAIKTIEGQGLAGYLQALDFIKNYLDDSDDPSPST</sequence>
<dbReference type="OrthoDB" id="9790793at2"/>
<feature type="binding site" evidence="7 9">
    <location>
        <position position="79"/>
    </location>
    <ligand>
        <name>substrate</name>
    </ligand>
</feature>
<dbReference type="GO" id="GO:0009073">
    <property type="term" value="P:aromatic amino acid family biosynthetic process"/>
    <property type="evidence" value="ECO:0007669"/>
    <property type="project" value="UniProtKB-KW"/>
</dbReference>
<evidence type="ECO:0000256" key="8">
    <source>
        <dbReference type="PIRSR" id="PIRSR001399-1"/>
    </source>
</evidence>
<dbReference type="SUPFAM" id="SSF52304">
    <property type="entry name" value="Type II 3-dehydroquinate dehydratase"/>
    <property type="match status" value="1"/>
</dbReference>
<dbReference type="PANTHER" id="PTHR21272">
    <property type="entry name" value="CATABOLIC 3-DEHYDROQUINASE"/>
    <property type="match status" value="1"/>
</dbReference>
<evidence type="ECO:0000256" key="9">
    <source>
        <dbReference type="PIRSR" id="PIRSR001399-2"/>
    </source>
</evidence>
<evidence type="ECO:0000256" key="4">
    <source>
        <dbReference type="ARBA" id="ARBA00011193"/>
    </source>
</evidence>
<gene>
    <name evidence="7" type="primary">aroQ</name>
    <name evidence="11" type="ORF">SAMN05421791_103190</name>
</gene>
<proteinExistence type="inferred from homology"/>
<feature type="site" description="Transition state stabilizer" evidence="7 10">
    <location>
        <position position="17"/>
    </location>
</feature>
<dbReference type="NCBIfam" id="TIGR01088">
    <property type="entry name" value="aroQ"/>
    <property type="match status" value="1"/>
</dbReference>
<keyword evidence="6 7" id="KW-0456">Lyase</keyword>
<keyword evidence="12" id="KW-1185">Reference proteome</keyword>
<keyword evidence="7" id="KW-0028">Amino-acid biosynthesis</keyword>
<dbReference type="STRING" id="120956.SAMN05421791_103190"/>
<organism evidence="11 12">
    <name type="scientific">Facklamia miroungae</name>
    <dbReference type="NCBI Taxonomy" id="120956"/>
    <lineage>
        <taxon>Bacteria</taxon>
        <taxon>Bacillati</taxon>
        <taxon>Bacillota</taxon>
        <taxon>Bacilli</taxon>
        <taxon>Lactobacillales</taxon>
        <taxon>Aerococcaceae</taxon>
        <taxon>Facklamia</taxon>
    </lineage>
</organism>
<evidence type="ECO:0000256" key="1">
    <source>
        <dbReference type="ARBA" id="ARBA00001864"/>
    </source>
</evidence>
<feature type="binding site" evidence="7 9">
    <location>
        <position position="86"/>
    </location>
    <ligand>
        <name>substrate</name>
    </ligand>
</feature>
<feature type="binding site" evidence="7 9">
    <location>
        <position position="73"/>
    </location>
    <ligand>
        <name>substrate</name>
    </ligand>
</feature>
<dbReference type="GO" id="GO:0009423">
    <property type="term" value="P:chorismate biosynthetic process"/>
    <property type="evidence" value="ECO:0007669"/>
    <property type="project" value="UniProtKB-UniRule"/>
</dbReference>
<dbReference type="Pfam" id="PF01220">
    <property type="entry name" value="DHquinase_II"/>
    <property type="match status" value="1"/>
</dbReference>
<comment type="similarity">
    <text evidence="3 7">Belongs to the type-II 3-dehydroquinase family.</text>
</comment>
<dbReference type="EMBL" id="FNCK01000003">
    <property type="protein sequence ID" value="SDG14596.1"/>
    <property type="molecule type" value="Genomic_DNA"/>
</dbReference>
<evidence type="ECO:0000313" key="11">
    <source>
        <dbReference type="EMBL" id="SDG14596.1"/>
    </source>
</evidence>
<evidence type="ECO:0000256" key="10">
    <source>
        <dbReference type="PIRSR" id="PIRSR001399-3"/>
    </source>
</evidence>
<evidence type="ECO:0000256" key="5">
    <source>
        <dbReference type="ARBA" id="ARBA00012060"/>
    </source>
</evidence>
<evidence type="ECO:0000256" key="7">
    <source>
        <dbReference type="HAMAP-Rule" id="MF_00169"/>
    </source>
</evidence>
<comment type="pathway">
    <text evidence="2 7">Metabolic intermediate biosynthesis; chorismate biosynthesis; chorismate from D-erythrose 4-phosphate and phosphoenolpyruvate: step 3/7.</text>
</comment>
<reference evidence="11 12" key="1">
    <citation type="submission" date="2016-10" db="EMBL/GenBank/DDBJ databases">
        <authorList>
            <person name="de Groot N.N."/>
        </authorList>
    </citation>
    <scope>NUCLEOTIDE SEQUENCE [LARGE SCALE GENOMIC DNA]</scope>
    <source>
        <strain evidence="11 12">ATCC BAA-466</strain>
    </source>
</reference>
<dbReference type="RefSeq" id="WP_090289598.1">
    <property type="nucleotide sequence ID" value="NZ_FNCK01000003.1"/>
</dbReference>
<dbReference type="EC" id="4.2.1.10" evidence="5 7"/>
<dbReference type="CDD" id="cd00466">
    <property type="entry name" value="DHQase_II"/>
    <property type="match status" value="1"/>
</dbReference>
<evidence type="ECO:0000256" key="2">
    <source>
        <dbReference type="ARBA" id="ARBA00004902"/>
    </source>
</evidence>
<protein>
    <recommendedName>
        <fullName evidence="5 7">3-dehydroquinate dehydratase</fullName>
        <shortName evidence="7">3-dehydroquinase</shortName>
        <ecNumber evidence="5 7">4.2.1.10</ecNumber>
    </recommendedName>
    <alternativeName>
        <fullName evidence="7">Type II DHQase</fullName>
    </alternativeName>
</protein>
<comment type="catalytic activity">
    <reaction evidence="1 7">
        <text>3-dehydroquinate = 3-dehydroshikimate + H2O</text>
        <dbReference type="Rhea" id="RHEA:21096"/>
        <dbReference type="ChEBI" id="CHEBI:15377"/>
        <dbReference type="ChEBI" id="CHEBI:16630"/>
        <dbReference type="ChEBI" id="CHEBI:32364"/>
        <dbReference type="EC" id="4.2.1.10"/>
    </reaction>
</comment>
<dbReference type="PIRSF" id="PIRSF001399">
    <property type="entry name" value="DHquinase_II"/>
    <property type="match status" value="1"/>
</dbReference>
<evidence type="ECO:0000256" key="6">
    <source>
        <dbReference type="ARBA" id="ARBA00023239"/>
    </source>
</evidence>
<feature type="active site" description="Proton acceptor" evidence="7 8">
    <location>
        <position position="22"/>
    </location>
</feature>
<dbReference type="InterPro" id="IPR036441">
    <property type="entry name" value="DHquinase_II_sf"/>
</dbReference>
<feature type="binding site" evidence="7 9">
    <location>
        <begin position="100"/>
        <end position="101"/>
    </location>
    <ligand>
        <name>substrate</name>
    </ligand>
</feature>
<dbReference type="HAMAP" id="MF_00169">
    <property type="entry name" value="AroQ"/>
    <property type="match status" value="1"/>
</dbReference>
<dbReference type="GO" id="GO:0008652">
    <property type="term" value="P:amino acid biosynthetic process"/>
    <property type="evidence" value="ECO:0007669"/>
    <property type="project" value="UniProtKB-KW"/>
</dbReference>
<dbReference type="GO" id="GO:0019631">
    <property type="term" value="P:quinate catabolic process"/>
    <property type="evidence" value="ECO:0007669"/>
    <property type="project" value="TreeGrafter"/>
</dbReference>
<dbReference type="InterPro" id="IPR018509">
    <property type="entry name" value="DHquinase_II_CS"/>
</dbReference>
<dbReference type="AlphaFoldDB" id="A0A1G7RV22"/>
<evidence type="ECO:0000256" key="3">
    <source>
        <dbReference type="ARBA" id="ARBA00011037"/>
    </source>
</evidence>
<accession>A0A1G7RV22</accession>
<dbReference type="NCBIfam" id="NF003807">
    <property type="entry name" value="PRK05395.1-4"/>
    <property type="match status" value="1"/>
</dbReference>
<dbReference type="NCBIfam" id="NF003806">
    <property type="entry name" value="PRK05395.1-3"/>
    <property type="match status" value="1"/>
</dbReference>